<organism evidence="2 3">
    <name type="scientific">Cyanistes caeruleus</name>
    <name type="common">Eurasian blue tit</name>
    <name type="synonym">Parus caeruleus</name>
    <dbReference type="NCBI Taxonomy" id="156563"/>
    <lineage>
        <taxon>Eukaryota</taxon>
        <taxon>Metazoa</taxon>
        <taxon>Chordata</taxon>
        <taxon>Craniata</taxon>
        <taxon>Vertebrata</taxon>
        <taxon>Euteleostomi</taxon>
        <taxon>Archelosauria</taxon>
        <taxon>Archosauria</taxon>
        <taxon>Dinosauria</taxon>
        <taxon>Saurischia</taxon>
        <taxon>Theropoda</taxon>
        <taxon>Coelurosauria</taxon>
        <taxon>Aves</taxon>
        <taxon>Neognathae</taxon>
        <taxon>Neoaves</taxon>
        <taxon>Telluraves</taxon>
        <taxon>Australaves</taxon>
        <taxon>Passeriformes</taxon>
        <taxon>Paridae</taxon>
        <taxon>Cyanistes</taxon>
    </lineage>
</organism>
<keyword evidence="1" id="KW-0812">Transmembrane</keyword>
<reference evidence="2" key="2">
    <citation type="submission" date="2025-09" db="UniProtKB">
        <authorList>
            <consortium name="Ensembl"/>
        </authorList>
    </citation>
    <scope>IDENTIFICATION</scope>
</reference>
<evidence type="ECO:0000313" key="3">
    <source>
        <dbReference type="Proteomes" id="UP000694410"/>
    </source>
</evidence>
<name>A0A8C0U8X6_CYACU</name>
<protein>
    <submittedName>
        <fullName evidence="2">Uncharacterized protein</fullName>
    </submittedName>
</protein>
<keyword evidence="1" id="KW-1133">Transmembrane helix</keyword>
<accession>A0A8C0U8X6</accession>
<reference evidence="2" key="1">
    <citation type="submission" date="2025-08" db="UniProtKB">
        <authorList>
            <consortium name="Ensembl"/>
        </authorList>
    </citation>
    <scope>IDENTIFICATION</scope>
</reference>
<sequence length="118" mass="13442">VPFIGYYFLILLMLVAFFNVFSLRSLQYLWTGQLFNPTATPFTSLHFSSCLQTHDLTKVQHTLQSRTGAKERKKKESRVQPLTLPCLLCPQGSVCRTCSKMSKESGSHKLCQICITHE</sequence>
<dbReference type="AlphaFoldDB" id="A0A8C0U8X6"/>
<evidence type="ECO:0000256" key="1">
    <source>
        <dbReference type="SAM" id="Phobius"/>
    </source>
</evidence>
<evidence type="ECO:0000313" key="2">
    <source>
        <dbReference type="Ensembl" id="ENSCCEP00000003588.1"/>
    </source>
</evidence>
<dbReference type="Proteomes" id="UP000694410">
    <property type="component" value="Unplaced"/>
</dbReference>
<proteinExistence type="predicted"/>
<keyword evidence="3" id="KW-1185">Reference proteome</keyword>
<dbReference type="Ensembl" id="ENSCCET00000005941.1">
    <property type="protein sequence ID" value="ENSCCEP00000003588.1"/>
    <property type="gene ID" value="ENSCCEG00000003959.1"/>
</dbReference>
<feature type="transmembrane region" description="Helical" evidence="1">
    <location>
        <begin position="6"/>
        <end position="23"/>
    </location>
</feature>
<keyword evidence="1" id="KW-0472">Membrane</keyword>